<dbReference type="Pfam" id="PF09807">
    <property type="entry name" value="ELP6"/>
    <property type="match status" value="1"/>
</dbReference>
<evidence type="ECO:0000313" key="2">
    <source>
        <dbReference type="Ensembl" id="ENSCPIP00010017553.1"/>
    </source>
</evidence>
<organism evidence="2 3">
    <name type="scientific">Chrysolophus pictus</name>
    <name type="common">Golden pheasant</name>
    <name type="synonym">Phasianus pictus</name>
    <dbReference type="NCBI Taxonomy" id="9089"/>
    <lineage>
        <taxon>Eukaryota</taxon>
        <taxon>Metazoa</taxon>
        <taxon>Chordata</taxon>
        <taxon>Craniata</taxon>
        <taxon>Vertebrata</taxon>
        <taxon>Euteleostomi</taxon>
        <taxon>Archelosauria</taxon>
        <taxon>Archosauria</taxon>
        <taxon>Dinosauria</taxon>
        <taxon>Saurischia</taxon>
        <taxon>Theropoda</taxon>
        <taxon>Coelurosauria</taxon>
        <taxon>Aves</taxon>
        <taxon>Neognathae</taxon>
        <taxon>Galloanserae</taxon>
        <taxon>Galliformes</taxon>
        <taxon>Phasianidae</taxon>
        <taxon>Phasianinae</taxon>
        <taxon>Chrysolophus</taxon>
    </lineage>
</organism>
<dbReference type="GO" id="GO:0033588">
    <property type="term" value="C:elongator holoenzyme complex"/>
    <property type="evidence" value="ECO:0007669"/>
    <property type="project" value="InterPro"/>
</dbReference>
<dbReference type="PANTHER" id="PTHR16184:SF6">
    <property type="entry name" value="ELONGATOR COMPLEX PROTEIN 6"/>
    <property type="match status" value="1"/>
</dbReference>
<reference evidence="2" key="1">
    <citation type="submission" date="2025-05" db="UniProtKB">
        <authorList>
            <consortium name="Ensembl"/>
        </authorList>
    </citation>
    <scope>IDENTIFICATION</scope>
</reference>
<dbReference type="InterPro" id="IPR018627">
    <property type="entry name" value="ELP6"/>
</dbReference>
<dbReference type="GO" id="GO:0002098">
    <property type="term" value="P:tRNA wobble uridine modification"/>
    <property type="evidence" value="ECO:0007669"/>
    <property type="project" value="InterPro"/>
</dbReference>
<dbReference type="Ensembl" id="ENSCPIT00010020883.1">
    <property type="protein sequence ID" value="ENSCPIP00010017553.1"/>
    <property type="gene ID" value="ENSCPIG00010014012.1"/>
</dbReference>
<sequence length="227" mass="25222">VSSSPTSVPAEPPLAVGIVSQGTEPGAVHTLILTHFQVSLLLLFQGKFTLLRDSRTDGSFLVHHFLSFYLRAGCKVCFLALVQSFSHYNIVAQKLVSLPAQVGNCRPGRQAQTGGCSFSSALGRKVLWYLCPGTFRRMPVCCFWPLGKDKDLSHLRSHKHQFLSRGKSGKDYMYHKMRTLRTKEARPFPVPEHPSHLWIEMHLSAFVECSLTAMECSGCGIQVTSQS</sequence>
<dbReference type="Ensembl" id="ENSCPIT00010020884.1">
    <property type="protein sequence ID" value="ENSCPIP00010017554.1"/>
    <property type="gene ID" value="ENSCPIG00010014012.1"/>
</dbReference>
<evidence type="ECO:0000256" key="1">
    <source>
        <dbReference type="ARBA" id="ARBA00005043"/>
    </source>
</evidence>
<dbReference type="Proteomes" id="UP000694543">
    <property type="component" value="Unplaced"/>
</dbReference>
<accession>A0A8C3M228</accession>
<evidence type="ECO:0000313" key="3">
    <source>
        <dbReference type="Proteomes" id="UP000694543"/>
    </source>
</evidence>
<keyword evidence="3" id="KW-1185">Reference proteome</keyword>
<dbReference type="UniPathway" id="UPA00988"/>
<name>A0A8C3M228_CHRPC</name>
<dbReference type="AlphaFoldDB" id="A0A8C3M228"/>
<comment type="pathway">
    <text evidence="1">tRNA modification; 5-methoxycarbonylmethyl-2-thiouridine-tRNA biosynthesis.</text>
</comment>
<protein>
    <submittedName>
        <fullName evidence="2">Uncharacterized protein</fullName>
    </submittedName>
</protein>
<proteinExistence type="predicted"/>
<dbReference type="PANTHER" id="PTHR16184">
    <property type="entry name" value="ELONGATOR COMPLEX PROTEIN 6"/>
    <property type="match status" value="1"/>
</dbReference>